<evidence type="ECO:0000256" key="3">
    <source>
        <dbReference type="ARBA" id="ARBA00022821"/>
    </source>
</evidence>
<protein>
    <recommendedName>
        <fullName evidence="12">NB-ARC domain-containing protein</fullName>
    </recommendedName>
</protein>
<dbReference type="Pfam" id="PF00931">
    <property type="entry name" value="NB-ARC"/>
    <property type="match status" value="1"/>
</dbReference>
<dbReference type="SUPFAM" id="SSF52540">
    <property type="entry name" value="P-loop containing nucleoside triphosphate hydrolases"/>
    <property type="match status" value="1"/>
</dbReference>
<keyword evidence="4" id="KW-0067">ATP-binding</keyword>
<proteinExistence type="predicted"/>
<feature type="domain" description="Disease resistance protein winged helix" evidence="8">
    <location>
        <begin position="436"/>
        <end position="502"/>
    </location>
</feature>
<keyword evidence="1" id="KW-0677">Repeat</keyword>
<feature type="domain" description="Disease resistance N-terminal" evidence="6">
    <location>
        <begin position="13"/>
        <end position="103"/>
    </location>
</feature>
<dbReference type="InterPro" id="IPR032675">
    <property type="entry name" value="LRR_dom_sf"/>
</dbReference>
<dbReference type="PRINTS" id="PR00364">
    <property type="entry name" value="DISEASERSIST"/>
</dbReference>
<evidence type="ECO:0000256" key="4">
    <source>
        <dbReference type="ARBA" id="ARBA00022840"/>
    </source>
</evidence>
<dbReference type="InterPro" id="IPR041118">
    <property type="entry name" value="Rx_N"/>
</dbReference>
<dbReference type="InterPro" id="IPR042197">
    <property type="entry name" value="Apaf_helical"/>
</dbReference>
<dbReference type="InterPro" id="IPR055414">
    <property type="entry name" value="LRR_R13L4/SHOC2-like"/>
</dbReference>
<dbReference type="Pfam" id="PF23247">
    <property type="entry name" value="LRR_RPS2"/>
    <property type="match status" value="1"/>
</dbReference>
<evidence type="ECO:0000259" key="9">
    <source>
        <dbReference type="Pfam" id="PF23598"/>
    </source>
</evidence>
<dbReference type="InterPro" id="IPR058922">
    <property type="entry name" value="WHD_DRP"/>
</dbReference>
<dbReference type="Gene3D" id="1.10.10.10">
    <property type="entry name" value="Winged helix-like DNA-binding domain superfamily/Winged helix DNA-binding domain"/>
    <property type="match status" value="1"/>
</dbReference>
<dbReference type="InterPro" id="IPR002182">
    <property type="entry name" value="NB-ARC"/>
</dbReference>
<evidence type="ECO:0000259" key="6">
    <source>
        <dbReference type="Pfam" id="PF18052"/>
    </source>
</evidence>
<dbReference type="PANTHER" id="PTHR36766">
    <property type="entry name" value="PLANT BROAD-SPECTRUM MILDEW RESISTANCE PROTEIN RPW8"/>
    <property type="match status" value="1"/>
</dbReference>
<feature type="domain" description="NB-ARC" evidence="5">
    <location>
        <begin position="181"/>
        <end position="355"/>
    </location>
</feature>
<evidence type="ECO:0008006" key="12">
    <source>
        <dbReference type="Google" id="ProtNLM"/>
    </source>
</evidence>
<evidence type="ECO:0000256" key="2">
    <source>
        <dbReference type="ARBA" id="ARBA00022741"/>
    </source>
</evidence>
<dbReference type="SUPFAM" id="SSF52058">
    <property type="entry name" value="L domain-like"/>
    <property type="match status" value="3"/>
</dbReference>
<dbReference type="Gene3D" id="3.80.10.10">
    <property type="entry name" value="Ribonuclease Inhibitor"/>
    <property type="match status" value="4"/>
</dbReference>
<dbReference type="Pfam" id="PF18052">
    <property type="entry name" value="Rx_N"/>
    <property type="match status" value="1"/>
</dbReference>
<dbReference type="Gene3D" id="3.40.50.300">
    <property type="entry name" value="P-loop containing nucleotide triphosphate hydrolases"/>
    <property type="match status" value="1"/>
</dbReference>
<gene>
    <name evidence="10" type="ORF">P3X46_035100</name>
</gene>
<evidence type="ECO:0000259" key="8">
    <source>
        <dbReference type="Pfam" id="PF23559"/>
    </source>
</evidence>
<dbReference type="PANTHER" id="PTHR36766:SF31">
    <property type="entry name" value="DISEASE RESISTANCE RPP13-LIKE PROTEIN 1"/>
    <property type="match status" value="1"/>
</dbReference>
<keyword evidence="2" id="KW-0547">Nucleotide-binding</keyword>
<dbReference type="Pfam" id="PF23559">
    <property type="entry name" value="WHD_DRP"/>
    <property type="match status" value="1"/>
</dbReference>
<dbReference type="Gene3D" id="1.10.8.430">
    <property type="entry name" value="Helical domain of apoptotic protease-activating factors"/>
    <property type="match status" value="1"/>
</dbReference>
<comment type="caution">
    <text evidence="10">The sequence shown here is derived from an EMBL/GenBank/DDBJ whole genome shotgun (WGS) entry which is preliminary data.</text>
</comment>
<evidence type="ECO:0000259" key="7">
    <source>
        <dbReference type="Pfam" id="PF23247"/>
    </source>
</evidence>
<evidence type="ECO:0000313" key="10">
    <source>
        <dbReference type="EMBL" id="KAJ9131442.1"/>
    </source>
</evidence>
<dbReference type="Gene3D" id="1.20.5.4130">
    <property type="match status" value="1"/>
</dbReference>
<evidence type="ECO:0000313" key="11">
    <source>
        <dbReference type="Proteomes" id="UP001174677"/>
    </source>
</evidence>
<evidence type="ECO:0000259" key="5">
    <source>
        <dbReference type="Pfam" id="PF00931"/>
    </source>
</evidence>
<reference evidence="10 11" key="1">
    <citation type="journal article" date="2023" name="Plant Biotechnol. J.">
        <title>Chromosome-level wild Hevea brasiliensis genome provides new tools for genomic-assisted breeding and valuable loci to elevate rubber yield.</title>
        <authorList>
            <person name="Cheng H."/>
            <person name="Song X."/>
            <person name="Hu Y."/>
            <person name="Wu T."/>
            <person name="Yang Q."/>
            <person name="An Z."/>
            <person name="Feng S."/>
            <person name="Deng Z."/>
            <person name="Wu W."/>
            <person name="Zeng X."/>
            <person name="Tu M."/>
            <person name="Wang X."/>
            <person name="Huang H."/>
        </authorList>
    </citation>
    <scope>NUCLEOTIDE SEQUENCE [LARGE SCALE GENOMIC DNA]</scope>
    <source>
        <strain evidence="10">MT/VB/25A 57/8</strain>
    </source>
</reference>
<dbReference type="InterPro" id="IPR027417">
    <property type="entry name" value="P-loop_NTPase"/>
</dbReference>
<dbReference type="Pfam" id="PF23598">
    <property type="entry name" value="LRR_14"/>
    <property type="match status" value="1"/>
</dbReference>
<dbReference type="Proteomes" id="UP001174677">
    <property type="component" value="Unassembled WGS sequence"/>
</dbReference>
<accession>A0ABQ9KC90</accession>
<organism evidence="10 11">
    <name type="scientific">Hevea brasiliensis</name>
    <name type="common">Para rubber tree</name>
    <name type="synonym">Siphonia brasiliensis</name>
    <dbReference type="NCBI Taxonomy" id="3981"/>
    <lineage>
        <taxon>Eukaryota</taxon>
        <taxon>Viridiplantae</taxon>
        <taxon>Streptophyta</taxon>
        <taxon>Embryophyta</taxon>
        <taxon>Tracheophyta</taxon>
        <taxon>Spermatophyta</taxon>
        <taxon>Magnoliopsida</taxon>
        <taxon>eudicotyledons</taxon>
        <taxon>Gunneridae</taxon>
        <taxon>Pentapetalae</taxon>
        <taxon>rosids</taxon>
        <taxon>fabids</taxon>
        <taxon>Malpighiales</taxon>
        <taxon>Euphorbiaceae</taxon>
        <taxon>Crotonoideae</taxon>
        <taxon>Micrandreae</taxon>
        <taxon>Hevea</taxon>
    </lineage>
</organism>
<keyword evidence="3" id="KW-0611">Plant defense</keyword>
<dbReference type="InterPro" id="IPR057135">
    <property type="entry name" value="At4g27190-like_LRR"/>
</dbReference>
<dbReference type="InterPro" id="IPR036388">
    <property type="entry name" value="WH-like_DNA-bd_sf"/>
</dbReference>
<feature type="domain" description="Disease resistance R13L4/SHOC-2-like LRR" evidence="9">
    <location>
        <begin position="576"/>
        <end position="704"/>
    </location>
</feature>
<name>A0ABQ9KC90_HEVBR</name>
<dbReference type="EMBL" id="JARPOI010000025">
    <property type="protein sequence ID" value="KAJ9131442.1"/>
    <property type="molecule type" value="Genomic_DNA"/>
</dbReference>
<evidence type="ECO:0000256" key="1">
    <source>
        <dbReference type="ARBA" id="ARBA00022737"/>
    </source>
</evidence>
<keyword evidence="11" id="KW-1185">Reference proteome</keyword>
<sequence length="1353" mass="153395">MDVVGEVVLSTFLEGVLDKLLSLDFLNFIRGGELNKPLEKLKLILPFVATVVNDAEEKRFEKPVNGAWLKQLKHVVYDAEDVLDEIAFKAMEDQLEPKSQINRKVWDVFSKCRKIISDTVCGFKEGTESKINRIVDTLEYLVNQKDVIGLSDTVGGSSSRAGQRLETTSLLSEPRVFGRNDDREKIIRMLVSDENVSSNGVCVIPIVGMGGVGKTTLAQFVYNDHMVKEHFDLKVWVCVSDRFDVKKLTKTILESISPDTRVANDLNSLQVNLQEKLSGKKFLLILDDVWNEDYDQWIAFRKPFITGLQVSKILITTRNVGVSSIMRTVPDHYVEQLPEEDCWSLLRQHAFENESSINPQLEFIGKKIVRKCKGLPLAVSIIGGLLRSKTNIDNWEDLLNSKFWSISDSRGILPALSLSYLHLPAALKQCFVYCSIFPKDYEFKVDELVLLWMAEGFIPQLKGVRLEDMARRYFLDLLSRSFFQHSVTCKSGFKMHDLVHDLSKSLSEGMCFRMEDMFEAEQHYPIPENARHLSYVPDYYEPFTKFGALGKTETSLRTFLPLGRGRRFSYLPEMALLELLQKLNRIRVFSLNGYQIVSLPESIGNLRHLRYLDLSYTSIRNLPESTGTLYNLQTLLLIGCQSLIELPTNMGKLLNLQYLDASQSGLMKMPHGIGRLIKLQRLSNFIIGKNNETGIRELRDLSLLQGSLIISGLQNVLDPLEAIEARFEKKHYLSALVLEWSRDIHTLAKGGSAEKLLNILLSNMKLKDLMVRYYSGKILLEPASGFVALEKLTIEECDKLTSVQRLQSTGIFEKETSLFPCLHELSIKHCPKLRNLPKHLPSLVQLKITGCMELVELFPEKGEEMQCLTEISIQKCPKLRKLPTKLPSLVQLNIDGCLQLHALPTCSLIRNLRLQECNEMLLRKAVGLHSLTSLYLCKIQKLRCLPKGALEQLMMLEDLEIHSCDLLRLSSDEVSLQNLVSLRRLAISDCPQMEHFPCQLHTLTTLKKMEIWACPRLRLSTNTRLPSLIQDIWISCDAKSLPLEMICCSSLERLSVWNSHCLTSLPGCKLSSSLKMLTIRMCSKLEFLPKEMMHCNSSLESLLIESCESLQSLGLQAFTPDTATSLKELKVIGCGNLKSFPEGLHNLTSLCSLTIISCPGLVSFPDGGFPVANLRKIQISQCYELRSLPVHGVSSLQDLTMRRCPNLYSFPEGPLPAKLERLLIDSCGNLNSISRWGFERLACLKNLSFIGCSTDREVFMEGFLPSTLVTLSIKNLPTLKVFDKGLQHLNSLKYLRIVRCHSLSALPEEMLPANLCFLQIVECPSVKRHYEINKRNGIQQYSRISCLCWEEDF</sequence>
<feature type="domain" description="Disease resistance protein At4g27190-like leucine-rich repeats" evidence="7">
    <location>
        <begin position="764"/>
        <end position="876"/>
    </location>
</feature>